<dbReference type="GO" id="GO:0008270">
    <property type="term" value="F:zinc ion binding"/>
    <property type="evidence" value="ECO:0007669"/>
    <property type="project" value="UniProtKB-KW"/>
</dbReference>
<keyword evidence="1" id="KW-0862">Zinc</keyword>
<dbReference type="AlphaFoldDB" id="W2ZNP1"/>
<evidence type="ECO:0000313" key="4">
    <source>
        <dbReference type="Proteomes" id="UP000018948"/>
    </source>
</evidence>
<accession>W2ZNP1</accession>
<organism evidence="3 4">
    <name type="scientific">Phytophthora nicotianae P10297</name>
    <dbReference type="NCBI Taxonomy" id="1317064"/>
    <lineage>
        <taxon>Eukaryota</taxon>
        <taxon>Sar</taxon>
        <taxon>Stramenopiles</taxon>
        <taxon>Oomycota</taxon>
        <taxon>Peronosporomycetes</taxon>
        <taxon>Peronosporales</taxon>
        <taxon>Peronosporaceae</taxon>
        <taxon>Phytophthora</taxon>
    </lineage>
</organism>
<comment type="caution">
    <text evidence="3">The sequence shown here is derived from an EMBL/GenBank/DDBJ whole genome shotgun (WGS) entry which is preliminary data.</text>
</comment>
<reference evidence="3 4" key="1">
    <citation type="submission" date="2013-11" db="EMBL/GenBank/DDBJ databases">
        <title>The Genome Sequence of Phytophthora parasitica P10297.</title>
        <authorList>
            <consortium name="The Broad Institute Genomics Platform"/>
            <person name="Russ C."/>
            <person name="Tyler B."/>
            <person name="Panabieres F."/>
            <person name="Shan W."/>
            <person name="Tripathy S."/>
            <person name="Grunwald N."/>
            <person name="Machado M."/>
            <person name="Johnson C.S."/>
            <person name="Walker B."/>
            <person name="Young S.K."/>
            <person name="Zeng Q."/>
            <person name="Gargeya S."/>
            <person name="Fitzgerald M."/>
            <person name="Haas B."/>
            <person name="Abouelleil A."/>
            <person name="Allen A.W."/>
            <person name="Alvarado L."/>
            <person name="Arachchi H.M."/>
            <person name="Berlin A.M."/>
            <person name="Chapman S.B."/>
            <person name="Gainer-Dewar J."/>
            <person name="Goldberg J."/>
            <person name="Griggs A."/>
            <person name="Gujja S."/>
            <person name="Hansen M."/>
            <person name="Howarth C."/>
            <person name="Imamovic A."/>
            <person name="Ireland A."/>
            <person name="Larimer J."/>
            <person name="McCowan C."/>
            <person name="Murphy C."/>
            <person name="Pearson M."/>
            <person name="Poon T.W."/>
            <person name="Priest M."/>
            <person name="Roberts A."/>
            <person name="Saif S."/>
            <person name="Shea T."/>
            <person name="Sisk P."/>
            <person name="Sykes S."/>
            <person name="Wortman J."/>
            <person name="Nusbaum C."/>
            <person name="Birren B."/>
        </authorList>
    </citation>
    <scope>NUCLEOTIDE SEQUENCE [LARGE SCALE GENOMIC DNA]</scope>
    <source>
        <strain evidence="3 4">P10297</strain>
    </source>
</reference>
<dbReference type="EMBL" id="ANIY01001341">
    <property type="protein sequence ID" value="ETP47809.1"/>
    <property type="molecule type" value="Genomic_DNA"/>
</dbReference>
<proteinExistence type="predicted"/>
<sequence>MSDDAVEATASVSGKARPMYEEISTHASEEDAMAALHCVDSSEYKHLRAYGNPPRRVSLYHCISHASCERRIRIVKRTDFSAVGAVASTAFVVEEHGEHEGKVTHRKRSGIDMSLKPEVDSMLRGGAGPKRIRLLLLKKYKKEKVKQAKIPDAIMLKNRKASLKKSSKNAWEISNFTVMMEWASPRMCTDPDVFFGWMGGFDVQNDKRTFDEKDLEFQNDLIILNTFDHTFTDEDGKEATSFGFIFTSRRIFRNVYYSVEAQKYRRSYRWTLVCFGTACGVYDNRTYRRSFVPWVYMFVRTEHEYAYKTMFTTTVDFAAKYFDCTLTLKYGSQDHATYIANAYKAIWPGIGILNCYPHLSRKACEKSGLLRDPTFYGHHVDKNIHELELARSPQQFLALAEECTKFWITKHEQEYASWLTTQYLGERWGTWFCTVAAPGVLPSQNPIESHHQSLKTVCVPSKHAATSVVCNDTLPSVLYLDCDKPIKSFSHFAEGPIIGEMVVHARIFVTEKNVFKKIDPDDEQKIKSFVVNTCEYAVRYNNATGQVVNATRAERYLDSKSGKLRKGSRVPDFQLYYLSLHEVQVLPPVYTSAFRLDLNPVIPAGQIRAIRSRYQCDCNGFWTSGWLCSHVLAAMSLMEEYDLKTAVLHLPTRKKSGGQRKVRNALQEDDMGYFAVSKLEKDLVKNRQCP</sequence>
<dbReference type="PROSITE" id="PS50966">
    <property type="entry name" value="ZF_SWIM"/>
    <property type="match status" value="1"/>
</dbReference>
<keyword evidence="1" id="KW-0479">Metal-binding</keyword>
<evidence type="ECO:0000256" key="1">
    <source>
        <dbReference type="PROSITE-ProRule" id="PRU00325"/>
    </source>
</evidence>
<gene>
    <name evidence="3" type="ORF">F442_06311</name>
</gene>
<evidence type="ECO:0000259" key="2">
    <source>
        <dbReference type="PROSITE" id="PS50966"/>
    </source>
</evidence>
<keyword evidence="1" id="KW-0863">Zinc-finger</keyword>
<feature type="domain" description="SWIM-type" evidence="2">
    <location>
        <begin position="590"/>
        <end position="639"/>
    </location>
</feature>
<dbReference type="Proteomes" id="UP000018948">
    <property type="component" value="Unassembled WGS sequence"/>
</dbReference>
<evidence type="ECO:0000313" key="3">
    <source>
        <dbReference type="EMBL" id="ETP47809.1"/>
    </source>
</evidence>
<name>W2ZNP1_PHYNI</name>
<dbReference type="OrthoDB" id="129258at2759"/>
<dbReference type="InterPro" id="IPR007527">
    <property type="entry name" value="Znf_SWIM"/>
</dbReference>
<protein>
    <recommendedName>
        <fullName evidence="2">SWIM-type domain-containing protein</fullName>
    </recommendedName>
</protein>